<sequence length="291" mass="31921">MGLISAIFGWIDGPQYPKDALPADLLAGIDEQIYDLFGTLRLDPFTPVDFTVDGDQDPDSLCAFWDRDSIFYTVGPLPDVRTFTTDLSDKFGCTCTEYNAYVGRACEGLSLGEGLPPVDSTDTIRGQYQPHLSLCGTQTFEVEGQIMHVPGWCSDAGDGQFGECSSERRYYTRVMSSVTGNANVCSVDDTFEEYHNLSVSITHSFSSQVTEVTFYNLDATTLLGDVVLLLLSLVGFQTMLEGIAMALVRAVRARKAKKQKQSTMSSHNPGMASNPLRSVPQTLTQRQTMPV</sequence>
<evidence type="ECO:0000256" key="2">
    <source>
        <dbReference type="SAM" id="Phobius"/>
    </source>
</evidence>
<feature type="region of interest" description="Disordered" evidence="1">
    <location>
        <begin position="257"/>
        <end position="291"/>
    </location>
</feature>
<name>A0A9K3GK15_9EUKA</name>
<evidence type="ECO:0000313" key="3">
    <source>
        <dbReference type="EMBL" id="GIQ86714.1"/>
    </source>
</evidence>
<feature type="transmembrane region" description="Helical" evidence="2">
    <location>
        <begin position="226"/>
        <end position="248"/>
    </location>
</feature>
<accession>A0A9K3GK15</accession>
<evidence type="ECO:0000313" key="4">
    <source>
        <dbReference type="Proteomes" id="UP000265618"/>
    </source>
</evidence>
<dbReference type="EMBL" id="BDIP01002710">
    <property type="protein sequence ID" value="GIQ86714.1"/>
    <property type="molecule type" value="Genomic_DNA"/>
</dbReference>
<reference evidence="3 4" key="1">
    <citation type="journal article" date="2018" name="PLoS ONE">
        <title>The draft genome of Kipferlia bialata reveals reductive genome evolution in fornicate parasites.</title>
        <authorList>
            <person name="Tanifuji G."/>
            <person name="Takabayashi S."/>
            <person name="Kume K."/>
            <person name="Takagi M."/>
            <person name="Nakayama T."/>
            <person name="Kamikawa R."/>
            <person name="Inagaki Y."/>
            <person name="Hashimoto T."/>
        </authorList>
    </citation>
    <scope>NUCLEOTIDE SEQUENCE [LARGE SCALE GENOMIC DNA]</scope>
    <source>
        <strain evidence="3">NY0173</strain>
    </source>
</reference>
<keyword evidence="2" id="KW-0472">Membrane</keyword>
<gene>
    <name evidence="3" type="ORF">KIPB_008616</name>
</gene>
<proteinExistence type="predicted"/>
<organism evidence="3 4">
    <name type="scientific">Kipferlia bialata</name>
    <dbReference type="NCBI Taxonomy" id="797122"/>
    <lineage>
        <taxon>Eukaryota</taxon>
        <taxon>Metamonada</taxon>
        <taxon>Carpediemonas-like organisms</taxon>
        <taxon>Kipferlia</taxon>
    </lineage>
</organism>
<keyword evidence="4" id="KW-1185">Reference proteome</keyword>
<keyword evidence="2" id="KW-1133">Transmembrane helix</keyword>
<feature type="compositionally biased region" description="Polar residues" evidence="1">
    <location>
        <begin position="275"/>
        <end position="291"/>
    </location>
</feature>
<protein>
    <submittedName>
        <fullName evidence="3">Uncharacterized protein</fullName>
    </submittedName>
</protein>
<keyword evidence="2" id="KW-0812">Transmembrane</keyword>
<dbReference type="Proteomes" id="UP000265618">
    <property type="component" value="Unassembled WGS sequence"/>
</dbReference>
<evidence type="ECO:0000256" key="1">
    <source>
        <dbReference type="SAM" id="MobiDB-lite"/>
    </source>
</evidence>
<dbReference type="AlphaFoldDB" id="A0A9K3GK15"/>
<comment type="caution">
    <text evidence="3">The sequence shown here is derived from an EMBL/GenBank/DDBJ whole genome shotgun (WGS) entry which is preliminary data.</text>
</comment>